<reference evidence="1 2" key="1">
    <citation type="submission" date="2017-08" db="EMBL/GenBank/DDBJ databases">
        <title>Infants hospitalized years apart are colonized by the same room-sourced microbial strains.</title>
        <authorList>
            <person name="Brooks B."/>
            <person name="Olm M.R."/>
            <person name="Firek B.A."/>
            <person name="Baker R."/>
            <person name="Thomas B.C."/>
            <person name="Morowitz M.J."/>
            <person name="Banfield J.F."/>
        </authorList>
    </citation>
    <scope>NUCLEOTIDE SEQUENCE [LARGE SCALE GENOMIC DNA]</scope>
    <source>
        <strain evidence="1">S2_018_000_R2_101</strain>
    </source>
</reference>
<protein>
    <submittedName>
        <fullName evidence="1">Uncharacterized protein</fullName>
    </submittedName>
</protein>
<evidence type="ECO:0000313" key="1">
    <source>
        <dbReference type="EMBL" id="PZO90269.1"/>
    </source>
</evidence>
<dbReference type="AlphaFoldDB" id="A0A2W5AD47"/>
<name>A0A2W5AD47_9SPHN</name>
<evidence type="ECO:0000313" key="2">
    <source>
        <dbReference type="Proteomes" id="UP000249066"/>
    </source>
</evidence>
<dbReference type="Proteomes" id="UP000249066">
    <property type="component" value="Unassembled WGS sequence"/>
</dbReference>
<comment type="caution">
    <text evidence="1">The sequence shown here is derived from an EMBL/GenBank/DDBJ whole genome shotgun (WGS) entry which is preliminary data.</text>
</comment>
<accession>A0A2W5AD47</accession>
<dbReference type="EMBL" id="QFNN01000032">
    <property type="protein sequence ID" value="PZO90269.1"/>
    <property type="molecule type" value="Genomic_DNA"/>
</dbReference>
<sequence length="87" mass="9025">MDLSFARFDWKARGPATIPDISVLLAELAARQAASATAIAQASSLIPARSGDPSMAGRVNLFGEGVHRVSGSFHPGVAALLTDHQPT</sequence>
<organism evidence="1 2">
    <name type="scientific">Sphingomonas sanxanigenens</name>
    <dbReference type="NCBI Taxonomy" id="397260"/>
    <lineage>
        <taxon>Bacteria</taxon>
        <taxon>Pseudomonadati</taxon>
        <taxon>Pseudomonadota</taxon>
        <taxon>Alphaproteobacteria</taxon>
        <taxon>Sphingomonadales</taxon>
        <taxon>Sphingomonadaceae</taxon>
        <taxon>Sphingomonas</taxon>
    </lineage>
</organism>
<proteinExistence type="predicted"/>
<gene>
    <name evidence="1" type="ORF">DI623_07395</name>
</gene>